<protein>
    <submittedName>
        <fullName evidence="1">Uncharacterized protein</fullName>
    </submittedName>
</protein>
<organism evidence="1 2">
    <name type="scientific">Streblomastix strix</name>
    <dbReference type="NCBI Taxonomy" id="222440"/>
    <lineage>
        <taxon>Eukaryota</taxon>
        <taxon>Metamonada</taxon>
        <taxon>Preaxostyla</taxon>
        <taxon>Oxymonadida</taxon>
        <taxon>Streblomastigidae</taxon>
        <taxon>Streblomastix</taxon>
    </lineage>
</organism>
<dbReference type="EMBL" id="SNRW01007415">
    <property type="protein sequence ID" value="KAA6381279.1"/>
    <property type="molecule type" value="Genomic_DNA"/>
</dbReference>
<name>A0A5J4VFX7_9EUKA</name>
<dbReference type="AlphaFoldDB" id="A0A5J4VFX7"/>
<sequence length="62" mass="6938">KAGIIYAEQQVIQDEIGRMDSSITAAEAHGDVFAISNPAARRRIYTEGFPNNLLQELYEKNI</sequence>
<feature type="non-terminal residue" evidence="1">
    <location>
        <position position="1"/>
    </location>
</feature>
<comment type="caution">
    <text evidence="1">The sequence shown here is derived from an EMBL/GenBank/DDBJ whole genome shotgun (WGS) entry which is preliminary data.</text>
</comment>
<proteinExistence type="predicted"/>
<reference evidence="1 2" key="1">
    <citation type="submission" date="2019-03" db="EMBL/GenBank/DDBJ databases">
        <title>Single cell metagenomics reveals metabolic interactions within the superorganism composed of flagellate Streblomastix strix and complex community of Bacteroidetes bacteria on its surface.</title>
        <authorList>
            <person name="Treitli S.C."/>
            <person name="Kolisko M."/>
            <person name="Husnik F."/>
            <person name="Keeling P."/>
            <person name="Hampl V."/>
        </authorList>
    </citation>
    <scope>NUCLEOTIDE SEQUENCE [LARGE SCALE GENOMIC DNA]</scope>
    <source>
        <strain evidence="1">ST1C</strain>
    </source>
</reference>
<evidence type="ECO:0000313" key="2">
    <source>
        <dbReference type="Proteomes" id="UP000324800"/>
    </source>
</evidence>
<gene>
    <name evidence="1" type="ORF">EZS28_023192</name>
</gene>
<accession>A0A5J4VFX7</accession>
<dbReference type="Proteomes" id="UP000324800">
    <property type="component" value="Unassembled WGS sequence"/>
</dbReference>
<evidence type="ECO:0000313" key="1">
    <source>
        <dbReference type="EMBL" id="KAA6381279.1"/>
    </source>
</evidence>